<reference evidence="1" key="1">
    <citation type="submission" date="2014-11" db="EMBL/GenBank/DDBJ databases">
        <authorList>
            <person name="Amaro Gonzalez C."/>
        </authorList>
    </citation>
    <scope>NUCLEOTIDE SEQUENCE</scope>
</reference>
<organism evidence="1">
    <name type="scientific">Anguilla anguilla</name>
    <name type="common">European freshwater eel</name>
    <name type="synonym">Muraena anguilla</name>
    <dbReference type="NCBI Taxonomy" id="7936"/>
    <lineage>
        <taxon>Eukaryota</taxon>
        <taxon>Metazoa</taxon>
        <taxon>Chordata</taxon>
        <taxon>Craniata</taxon>
        <taxon>Vertebrata</taxon>
        <taxon>Euteleostomi</taxon>
        <taxon>Actinopterygii</taxon>
        <taxon>Neopterygii</taxon>
        <taxon>Teleostei</taxon>
        <taxon>Anguilliformes</taxon>
        <taxon>Anguillidae</taxon>
        <taxon>Anguilla</taxon>
    </lineage>
</organism>
<proteinExistence type="predicted"/>
<dbReference type="EMBL" id="GBXM01105587">
    <property type="protein sequence ID" value="JAH02990.1"/>
    <property type="molecule type" value="Transcribed_RNA"/>
</dbReference>
<dbReference type="AlphaFoldDB" id="A0A0E9PFZ2"/>
<reference evidence="1" key="2">
    <citation type="journal article" date="2015" name="Fish Shellfish Immunol.">
        <title>Early steps in the European eel (Anguilla anguilla)-Vibrio vulnificus interaction in the gills: Role of the RtxA13 toxin.</title>
        <authorList>
            <person name="Callol A."/>
            <person name="Pajuelo D."/>
            <person name="Ebbesson L."/>
            <person name="Teles M."/>
            <person name="MacKenzie S."/>
            <person name="Amaro C."/>
        </authorList>
    </citation>
    <scope>NUCLEOTIDE SEQUENCE</scope>
</reference>
<accession>A0A0E9PFZ2</accession>
<name>A0A0E9PFZ2_ANGAN</name>
<protein>
    <submittedName>
        <fullName evidence="1">Uncharacterized protein</fullName>
    </submittedName>
</protein>
<sequence>MACNILLSYWYYEGLECLCPADCTMVKWAYSFRQKLMLKNWTWRSIALRG</sequence>
<evidence type="ECO:0000313" key="1">
    <source>
        <dbReference type="EMBL" id="JAH02990.1"/>
    </source>
</evidence>